<feature type="chain" id="PRO_5029644095" evidence="1">
    <location>
        <begin position="23"/>
        <end position="46"/>
    </location>
</feature>
<gene>
    <name evidence="2" type="ORF">Golob_021333</name>
</gene>
<keyword evidence="1" id="KW-0732">Signal</keyword>
<organism evidence="2 3">
    <name type="scientific">Gossypium lobatum</name>
    <dbReference type="NCBI Taxonomy" id="34289"/>
    <lineage>
        <taxon>Eukaryota</taxon>
        <taxon>Viridiplantae</taxon>
        <taxon>Streptophyta</taxon>
        <taxon>Embryophyta</taxon>
        <taxon>Tracheophyta</taxon>
        <taxon>Spermatophyta</taxon>
        <taxon>Magnoliopsida</taxon>
        <taxon>eudicotyledons</taxon>
        <taxon>Gunneridae</taxon>
        <taxon>Pentapetalae</taxon>
        <taxon>rosids</taxon>
        <taxon>malvids</taxon>
        <taxon>Malvales</taxon>
        <taxon>Malvaceae</taxon>
        <taxon>Malvoideae</taxon>
        <taxon>Gossypium</taxon>
    </lineage>
</organism>
<accession>A0A7J8LDC8</accession>
<name>A0A7J8LDC8_9ROSI</name>
<feature type="signal peptide" evidence="1">
    <location>
        <begin position="1"/>
        <end position="22"/>
    </location>
</feature>
<evidence type="ECO:0000256" key="1">
    <source>
        <dbReference type="SAM" id="SignalP"/>
    </source>
</evidence>
<keyword evidence="3" id="KW-1185">Reference proteome</keyword>
<evidence type="ECO:0000313" key="2">
    <source>
        <dbReference type="EMBL" id="MBA0550379.1"/>
    </source>
</evidence>
<dbReference type="EMBL" id="JABEZX010000002">
    <property type="protein sequence ID" value="MBA0550379.1"/>
    <property type="molecule type" value="Genomic_DNA"/>
</dbReference>
<protein>
    <submittedName>
        <fullName evidence="2">Uncharacterized protein</fullName>
    </submittedName>
</protein>
<proteinExistence type="predicted"/>
<dbReference type="Proteomes" id="UP000593572">
    <property type="component" value="Unassembled WGS sequence"/>
</dbReference>
<reference evidence="2 3" key="1">
    <citation type="journal article" date="2019" name="Genome Biol. Evol.">
        <title>Insights into the evolution of the New World diploid cottons (Gossypium, subgenus Houzingenia) based on genome sequencing.</title>
        <authorList>
            <person name="Grover C.E."/>
            <person name="Arick M.A. 2nd"/>
            <person name="Thrash A."/>
            <person name="Conover J.L."/>
            <person name="Sanders W.S."/>
            <person name="Peterson D.G."/>
            <person name="Frelichowski J.E."/>
            <person name="Scheffler J.A."/>
            <person name="Scheffler B.E."/>
            <person name="Wendel J.F."/>
        </authorList>
    </citation>
    <scope>NUCLEOTIDE SEQUENCE [LARGE SCALE GENOMIC DNA]</scope>
    <source>
        <strain evidence="2">157</strain>
        <tissue evidence="2">Leaf</tissue>
    </source>
</reference>
<evidence type="ECO:0000313" key="3">
    <source>
        <dbReference type="Proteomes" id="UP000593572"/>
    </source>
</evidence>
<dbReference type="AlphaFoldDB" id="A0A7J8LDC8"/>
<sequence>MYLALVLLGFLHGLVFLPVVLSMVGPPSRCIRVEKQDERPSVSSQP</sequence>
<comment type="caution">
    <text evidence="2">The sequence shown here is derived from an EMBL/GenBank/DDBJ whole genome shotgun (WGS) entry which is preliminary data.</text>
</comment>